<name>A0AAV5EPZ9_ELECO</name>
<dbReference type="Proteomes" id="UP001054889">
    <property type="component" value="Unassembled WGS sequence"/>
</dbReference>
<evidence type="ECO:0000256" key="1">
    <source>
        <dbReference type="SAM" id="MobiDB-lite"/>
    </source>
</evidence>
<feature type="region of interest" description="Disordered" evidence="1">
    <location>
        <begin position="1"/>
        <end position="59"/>
    </location>
</feature>
<protein>
    <submittedName>
        <fullName evidence="2">Uncharacterized protein</fullName>
    </submittedName>
</protein>
<gene>
    <name evidence="2" type="primary">gb12245</name>
    <name evidence="2" type="ORF">PR202_gb12245</name>
</gene>
<evidence type="ECO:0000313" key="3">
    <source>
        <dbReference type="Proteomes" id="UP001054889"/>
    </source>
</evidence>
<reference evidence="2" key="2">
    <citation type="submission" date="2021-12" db="EMBL/GenBank/DDBJ databases">
        <title>Resequencing data analysis of finger millet.</title>
        <authorList>
            <person name="Hatakeyama M."/>
            <person name="Aluri S."/>
            <person name="Balachadran M.T."/>
            <person name="Sivarajan S.R."/>
            <person name="Poveda L."/>
            <person name="Shimizu-Inatsugi R."/>
            <person name="Schlapbach R."/>
            <person name="Sreeman S.M."/>
            <person name="Shimizu K.K."/>
        </authorList>
    </citation>
    <scope>NUCLEOTIDE SEQUENCE</scope>
</reference>
<comment type="caution">
    <text evidence="2">The sequence shown here is derived from an EMBL/GenBank/DDBJ whole genome shotgun (WGS) entry which is preliminary data.</text>
</comment>
<dbReference type="AlphaFoldDB" id="A0AAV5EPZ9"/>
<accession>A0AAV5EPZ9</accession>
<keyword evidence="3" id="KW-1185">Reference proteome</keyword>
<evidence type="ECO:0000313" key="2">
    <source>
        <dbReference type="EMBL" id="GJN24502.1"/>
    </source>
</evidence>
<reference evidence="2" key="1">
    <citation type="journal article" date="2018" name="DNA Res.">
        <title>Multiple hybrid de novo genome assembly of finger millet, an orphan allotetraploid crop.</title>
        <authorList>
            <person name="Hatakeyama M."/>
            <person name="Aluri S."/>
            <person name="Balachadran M.T."/>
            <person name="Sivarajan S.R."/>
            <person name="Patrignani A."/>
            <person name="Gruter S."/>
            <person name="Poveda L."/>
            <person name="Shimizu-Inatsugi R."/>
            <person name="Baeten J."/>
            <person name="Francoijs K.J."/>
            <person name="Nataraja K.N."/>
            <person name="Reddy Y.A.N."/>
            <person name="Phadnis S."/>
            <person name="Ravikumar R.L."/>
            <person name="Schlapbach R."/>
            <person name="Sreeman S.M."/>
            <person name="Shimizu K.K."/>
        </authorList>
    </citation>
    <scope>NUCLEOTIDE SEQUENCE</scope>
</reference>
<feature type="compositionally biased region" description="Polar residues" evidence="1">
    <location>
        <begin position="29"/>
        <end position="40"/>
    </location>
</feature>
<sequence>MEVAKPRLSGGGVQRNARVLLPAPHSRSTRSAPPHQSTPASRRLRSPKQTNPQRGTGPLLHEYLASKIRRRGVPNWAARAPPARYIAAPPLVFRFDGRRKREAARVPLTA</sequence>
<dbReference type="EMBL" id="BQKI01000077">
    <property type="protein sequence ID" value="GJN24502.1"/>
    <property type="molecule type" value="Genomic_DNA"/>
</dbReference>
<organism evidence="2 3">
    <name type="scientific">Eleusine coracana subsp. coracana</name>
    <dbReference type="NCBI Taxonomy" id="191504"/>
    <lineage>
        <taxon>Eukaryota</taxon>
        <taxon>Viridiplantae</taxon>
        <taxon>Streptophyta</taxon>
        <taxon>Embryophyta</taxon>
        <taxon>Tracheophyta</taxon>
        <taxon>Spermatophyta</taxon>
        <taxon>Magnoliopsida</taxon>
        <taxon>Liliopsida</taxon>
        <taxon>Poales</taxon>
        <taxon>Poaceae</taxon>
        <taxon>PACMAD clade</taxon>
        <taxon>Chloridoideae</taxon>
        <taxon>Cynodonteae</taxon>
        <taxon>Eleusininae</taxon>
        <taxon>Eleusine</taxon>
    </lineage>
</organism>
<proteinExistence type="predicted"/>